<comment type="caution">
    <text evidence="15">The sequence shown here is derived from an EMBL/GenBank/DDBJ whole genome shotgun (WGS) entry which is preliminary data.</text>
</comment>
<evidence type="ECO:0000256" key="5">
    <source>
        <dbReference type="ARBA" id="ARBA00022989"/>
    </source>
</evidence>
<dbReference type="FunFam" id="3.90.550.10:FF:000138">
    <property type="entry name" value="Cellulose synthase isolog"/>
    <property type="match status" value="1"/>
</dbReference>
<feature type="active site" evidence="11">
    <location>
        <position position="837"/>
    </location>
</feature>
<feature type="binding site" evidence="13">
    <location>
        <position position="1014"/>
    </location>
    <ligand>
        <name>Mn(2+)</name>
        <dbReference type="ChEBI" id="CHEBI:29035"/>
    </ligand>
</feature>
<evidence type="ECO:0000256" key="10">
    <source>
        <dbReference type="ARBA" id="ARBA00060766"/>
    </source>
</evidence>
<evidence type="ECO:0000313" key="15">
    <source>
        <dbReference type="EMBL" id="KAK9084595.1"/>
    </source>
</evidence>
<gene>
    <name evidence="15" type="ORF">Sjap_025006</name>
</gene>
<evidence type="ECO:0000256" key="4">
    <source>
        <dbReference type="ARBA" id="ARBA00022692"/>
    </source>
</evidence>
<keyword evidence="5 14" id="KW-1133">Transmembrane helix</keyword>
<keyword evidence="6" id="KW-0333">Golgi apparatus</keyword>
<evidence type="ECO:0000256" key="11">
    <source>
        <dbReference type="PIRSR" id="PIRSR605150-1"/>
    </source>
</evidence>
<feature type="transmembrane region" description="Helical" evidence="14">
    <location>
        <begin position="557"/>
        <end position="575"/>
    </location>
</feature>
<keyword evidence="7 14" id="KW-0472">Membrane</keyword>
<reference evidence="15 16" key="1">
    <citation type="submission" date="2024-01" db="EMBL/GenBank/DDBJ databases">
        <title>Genome assemblies of Stephania.</title>
        <authorList>
            <person name="Yang L."/>
        </authorList>
    </citation>
    <scope>NUCLEOTIDE SEQUENCE [LARGE SCALE GENOMIC DNA]</scope>
    <source>
        <strain evidence="15">QJT</strain>
        <tissue evidence="15">Leaf</tissue>
    </source>
</reference>
<evidence type="ECO:0000256" key="6">
    <source>
        <dbReference type="ARBA" id="ARBA00023034"/>
    </source>
</evidence>
<evidence type="ECO:0000256" key="1">
    <source>
        <dbReference type="ARBA" id="ARBA00004653"/>
    </source>
</evidence>
<evidence type="ECO:0008006" key="17">
    <source>
        <dbReference type="Google" id="ProtNLM"/>
    </source>
</evidence>
<proteinExistence type="inferred from homology"/>
<feature type="transmembrane region" description="Helical" evidence="14">
    <location>
        <begin position="680"/>
        <end position="702"/>
    </location>
</feature>
<comment type="function">
    <text evidence="9">Thought to be a Golgi-localized beta-glycan synthase that polymerize the backbones of noncellulosic polysaccharides (hemicelluloses) of plant cell wall.</text>
</comment>
<evidence type="ECO:0000256" key="13">
    <source>
        <dbReference type="PIRSR" id="PIRSR605150-3"/>
    </source>
</evidence>
<evidence type="ECO:0000256" key="3">
    <source>
        <dbReference type="ARBA" id="ARBA00022679"/>
    </source>
</evidence>
<dbReference type="InterPro" id="IPR029044">
    <property type="entry name" value="Nucleotide-diphossugar_trans"/>
</dbReference>
<dbReference type="GO" id="GO:0071555">
    <property type="term" value="P:cell wall organization"/>
    <property type="evidence" value="ECO:0007669"/>
    <property type="project" value="UniProtKB-KW"/>
</dbReference>
<evidence type="ECO:0000256" key="8">
    <source>
        <dbReference type="ARBA" id="ARBA00023316"/>
    </source>
</evidence>
<dbReference type="GO" id="GO:0000139">
    <property type="term" value="C:Golgi membrane"/>
    <property type="evidence" value="ECO:0007669"/>
    <property type="project" value="UniProtKB-SubCell"/>
</dbReference>
<feature type="binding site" evidence="12">
    <location>
        <position position="808"/>
    </location>
    <ligand>
        <name>UDP-alpha-D-glucose</name>
        <dbReference type="ChEBI" id="CHEBI:58885"/>
    </ligand>
</feature>
<evidence type="ECO:0000313" key="16">
    <source>
        <dbReference type="Proteomes" id="UP001417504"/>
    </source>
</evidence>
<evidence type="ECO:0000256" key="9">
    <source>
        <dbReference type="ARBA" id="ARBA00037405"/>
    </source>
</evidence>
<dbReference type="PANTHER" id="PTHR13301">
    <property type="entry name" value="X-BOX TRANSCRIPTION FACTOR-RELATED"/>
    <property type="match status" value="1"/>
</dbReference>
<dbReference type="Gene3D" id="3.90.550.10">
    <property type="entry name" value="Spore Coat Polysaccharide Biosynthesis Protein SpsA, Chain A"/>
    <property type="match status" value="3"/>
</dbReference>
<sequence>MGVQISLHARDRKLIKIGLDSVICSRGLVQSLLGPHPLCPLESNPSHHLQIKTLAKIVDCPSHRGMFSGSIAPGPCDMAICLELNEHEVLVVYEDKLPGVDVFVCTADPTIEPPLMVINTVLSVMAYDYPPEKLTVYLSDDGCSEQTFYALLEASRFSKDWLPFCKKLSIEPRSPAAYFSNIFDKHDNDHPSKSKELLSIKKLYEQMVCRIETAMKLGRTSNEIRSQHKGFAEWDSVQSPSDHQTIVQILIDGRDSEVVESEGCTLPTLVYLSREKRPKYHHNFKAGAMNSLIRVSSNISNAPIILNLDCDMYSNNSESVRDALCFLMDEEEGQEIAFVQYPQCFVNVTKDDIYGSSLFVGMKVEFPGMDGYGGPAYIGTGCFHRREALCGKKYVEGDKFEWNKGFERKEGSAGKLEETSKIFANCSYEHGTQWGVEMGLKYNCPVEDVITGLSIQCRGWKSAYFNPPRKAFLGIPPVTLDQTLVQHKRWSEGDFQVLLSKYGSLTCGIGKINPALQMGYAMYGLWAPCSLPTLCFLIVPPLCLLKGMPLFPKVSSLWFLPYAYVIGAAKSYSLIEFLTSGGTLKGWWNEQRMWLFKRTTSYLFGFMDTMLKLLGFSETAFDITAKVVDPDVCKRYEQEMMEFGTSSPMFTIIATLAMLNLFSLARGLKWLFTEGLAFEALFLQVLISSIVVAVNLPVYQAMFFRRDRGRMPTTITVKSTVTSEESNGLSIVFKFYIRGHFCNMGLQDDLCSRERRFNEMDMDLVVRRRAVVQSLLGPQPIFSLEPHTFENKLPGVDIFVCTADPTIEPPLMVINTVLSLMAYDYPPEKLSVYLSDDGGSVLTFYALLEASHFSKHWLPFCKKFNIEPRSPAAYFASISDSISQSTEFLSIKMRHTNSSYGSSSIQKLYDEMKHRIETATKFGRISNEIGAQHKGFSEWDSVSSPRDHQTIVQILVDGRDPRALDTEGSPLPTLVYLSREKRPNHHHNFKAGSMNALIRVSGNISNGSIILNVDCDMYSNNSKSVRDALCFLMDEEKGHELAYVQYPQCFNNVTKNDIYGSSLRIIREASLLYVDFPGLDGYGGPAYVGTGCFHRRETLCGKKYVEGHKFEWKRGFVRREGTVSELEETSKCLADCSYEKGTQWGNEMGLLYGCPVEDVITGLSIQCQGWKSAYFRPEKIGFLGVPPNTLADALVQHKRWSEGDFQILLSKYGPLTYGIGRINVALQMGYCVYTLWAPTSLATLYFLIVPPLCLLKGIPLFPKVSSLWFLPFVYVIVAENLHSLFEFLWSGGTLQGWWNEQRMWMFKRESSYFFGFIDTVFKQLGLSNSAFDISSKVVDPDVSQRYEKEIIEFGTSTPMFTIIATLAMHNLFSLVGGLKRVVTDVEGWAFESLFLQLLLSSVVVLINLPVYQGLFFRKDKGRMPASLSFKSTVLAILLCFISLY</sequence>
<dbReference type="FunFam" id="3.90.550.10:FF:000112">
    <property type="entry name" value="Cellulose synthase-like protein E1"/>
    <property type="match status" value="2"/>
</dbReference>
<feature type="transmembrane region" description="Helical" evidence="14">
    <location>
        <begin position="595"/>
        <end position="614"/>
    </location>
</feature>
<dbReference type="GO" id="GO:0016760">
    <property type="term" value="F:cellulose synthase (UDP-forming) activity"/>
    <property type="evidence" value="ECO:0007669"/>
    <property type="project" value="InterPro"/>
</dbReference>
<keyword evidence="2" id="KW-0328">Glycosyltransferase</keyword>
<organism evidence="15 16">
    <name type="scientific">Stephania japonica</name>
    <dbReference type="NCBI Taxonomy" id="461633"/>
    <lineage>
        <taxon>Eukaryota</taxon>
        <taxon>Viridiplantae</taxon>
        <taxon>Streptophyta</taxon>
        <taxon>Embryophyta</taxon>
        <taxon>Tracheophyta</taxon>
        <taxon>Spermatophyta</taxon>
        <taxon>Magnoliopsida</taxon>
        <taxon>Ranunculales</taxon>
        <taxon>Menispermaceae</taxon>
        <taxon>Menispermoideae</taxon>
        <taxon>Cissampelideae</taxon>
        <taxon>Stephania</taxon>
    </lineage>
</organism>
<accession>A0AAP0E0U6</accession>
<dbReference type="Proteomes" id="UP001417504">
    <property type="component" value="Unassembled WGS sequence"/>
</dbReference>
<dbReference type="EMBL" id="JBBNAE010000011">
    <property type="protein sequence ID" value="KAK9084595.1"/>
    <property type="molecule type" value="Genomic_DNA"/>
</dbReference>
<evidence type="ECO:0000256" key="7">
    <source>
        <dbReference type="ARBA" id="ARBA00023136"/>
    </source>
</evidence>
<evidence type="ECO:0000256" key="12">
    <source>
        <dbReference type="PIRSR" id="PIRSR605150-2"/>
    </source>
</evidence>
<protein>
    <recommendedName>
        <fullName evidence="17">Cellulose synthase</fullName>
    </recommendedName>
</protein>
<dbReference type="Pfam" id="PF03552">
    <property type="entry name" value="Cellulose_synt"/>
    <property type="match status" value="4"/>
</dbReference>
<feature type="transmembrane region" description="Helical" evidence="14">
    <location>
        <begin position="1268"/>
        <end position="1289"/>
    </location>
</feature>
<feature type="binding site" evidence="13">
    <location>
        <position position="990"/>
    </location>
    <ligand>
        <name>Mn(2+)</name>
        <dbReference type="ChEBI" id="CHEBI:29035"/>
    </ligand>
</feature>
<dbReference type="GO" id="GO:0030244">
    <property type="term" value="P:cellulose biosynthetic process"/>
    <property type="evidence" value="ECO:0007669"/>
    <property type="project" value="InterPro"/>
</dbReference>
<feature type="transmembrane region" description="Helical" evidence="14">
    <location>
        <begin position="520"/>
        <end position="545"/>
    </location>
</feature>
<feature type="transmembrane region" description="Helical" evidence="14">
    <location>
        <begin position="1392"/>
        <end position="1411"/>
    </location>
</feature>
<evidence type="ECO:0000256" key="2">
    <source>
        <dbReference type="ARBA" id="ARBA00022676"/>
    </source>
</evidence>
<name>A0AAP0E0U6_9MAGN</name>
<feature type="transmembrane region" description="Helical" evidence="14">
    <location>
        <begin position="1353"/>
        <end position="1372"/>
    </location>
</feature>
<comment type="similarity">
    <text evidence="10">Belongs to the glycosyltransferase 2 family. Plant cellulose synthase-like E subfamily.</text>
</comment>
<feature type="transmembrane region" description="Helical" evidence="14">
    <location>
        <begin position="1230"/>
        <end position="1248"/>
    </location>
</feature>
<feature type="transmembrane region" description="Helical" evidence="14">
    <location>
        <begin position="649"/>
        <end position="668"/>
    </location>
</feature>
<keyword evidence="3" id="KW-0808">Transferase</keyword>
<evidence type="ECO:0000256" key="14">
    <source>
        <dbReference type="SAM" id="Phobius"/>
    </source>
</evidence>
<dbReference type="InterPro" id="IPR005150">
    <property type="entry name" value="Cellulose_synth"/>
</dbReference>
<feature type="binding site" evidence="12">
    <location>
        <position position="837"/>
    </location>
    <ligand>
        <name>UDP-alpha-D-glucose</name>
        <dbReference type="ChEBI" id="CHEBI:58885"/>
    </ligand>
</feature>
<keyword evidence="16" id="KW-1185">Reference proteome</keyword>
<keyword evidence="4 14" id="KW-0812">Transmembrane</keyword>
<feature type="active site" evidence="11">
    <location>
        <position position="1158"/>
    </location>
</feature>
<dbReference type="SUPFAM" id="SSF53448">
    <property type="entry name" value="Nucleotide-diphospho-sugar transferases"/>
    <property type="match status" value="2"/>
</dbReference>
<comment type="subcellular location">
    <subcellularLocation>
        <location evidence="1">Golgi apparatus membrane</location>
        <topology evidence="1">Multi-pass membrane protein</topology>
    </subcellularLocation>
</comment>
<keyword evidence="8" id="KW-0961">Cell wall biogenesis/degradation</keyword>